<feature type="domain" description="PPM-type phosphatase" evidence="1">
    <location>
        <begin position="34"/>
        <end position="161"/>
    </location>
</feature>
<dbReference type="Proteomes" id="UP000317716">
    <property type="component" value="Unassembled WGS sequence"/>
</dbReference>
<dbReference type="InterPro" id="IPR001932">
    <property type="entry name" value="PPM-type_phosphatase-like_dom"/>
</dbReference>
<dbReference type="EMBL" id="VBOS01000214">
    <property type="protein sequence ID" value="TMQ55452.1"/>
    <property type="molecule type" value="Genomic_DNA"/>
</dbReference>
<gene>
    <name evidence="2" type="ORF">E6K72_06340</name>
</gene>
<organism evidence="2 3">
    <name type="scientific">Eiseniibacteriota bacterium</name>
    <dbReference type="NCBI Taxonomy" id="2212470"/>
    <lineage>
        <taxon>Bacteria</taxon>
        <taxon>Candidatus Eiseniibacteriota</taxon>
    </lineage>
</organism>
<dbReference type="PANTHER" id="PTHR35801">
    <property type="entry name" value="PHOSPHOSERINE PHOSPHATASE RSBX"/>
    <property type="match status" value="1"/>
</dbReference>
<dbReference type="Gene3D" id="3.60.40.10">
    <property type="entry name" value="PPM-type phosphatase domain"/>
    <property type="match status" value="1"/>
</dbReference>
<accession>A0A538SVQ1</accession>
<dbReference type="AlphaFoldDB" id="A0A538SVQ1"/>
<dbReference type="InterPro" id="IPR036457">
    <property type="entry name" value="PPM-type-like_dom_sf"/>
</dbReference>
<evidence type="ECO:0000313" key="2">
    <source>
        <dbReference type="EMBL" id="TMQ55452.1"/>
    </source>
</evidence>
<name>A0A538SVQ1_UNCEI</name>
<evidence type="ECO:0000259" key="1">
    <source>
        <dbReference type="Pfam" id="PF07228"/>
    </source>
</evidence>
<comment type="caution">
    <text evidence="2">The sequence shown here is derived from an EMBL/GenBank/DDBJ whole genome shotgun (WGS) entry which is preliminary data.</text>
</comment>
<dbReference type="PANTHER" id="PTHR35801:SF1">
    <property type="entry name" value="PHOSPHOSERINE PHOSPHATASE RSBX"/>
    <property type="match status" value="1"/>
</dbReference>
<reference evidence="2 3" key="1">
    <citation type="journal article" date="2019" name="Nat. Microbiol.">
        <title>Mediterranean grassland soil C-N compound turnover is dependent on rainfall and depth, and is mediated by genomically divergent microorganisms.</title>
        <authorList>
            <person name="Diamond S."/>
            <person name="Andeer P.F."/>
            <person name="Li Z."/>
            <person name="Crits-Christoph A."/>
            <person name="Burstein D."/>
            <person name="Anantharaman K."/>
            <person name="Lane K.R."/>
            <person name="Thomas B.C."/>
            <person name="Pan C."/>
            <person name="Northen T.R."/>
            <person name="Banfield J.F."/>
        </authorList>
    </citation>
    <scope>NUCLEOTIDE SEQUENCE [LARGE SCALE GENOMIC DNA]</scope>
    <source>
        <strain evidence="2">WS_2</strain>
    </source>
</reference>
<dbReference type="InterPro" id="IPR039248">
    <property type="entry name" value="Ptase_RsbX"/>
</dbReference>
<evidence type="ECO:0000313" key="3">
    <source>
        <dbReference type="Proteomes" id="UP000317716"/>
    </source>
</evidence>
<sequence>MDPLTETRVEWAVAFRPLDPDASGDAYIARPLPGGILLGVVDGLGHGPAAFAASRDAIRFLESADVGRPLIVVKQCHERLRATRGVVLMLAWMDGTQDRMTWLGVGNVQGVLLRGHTKADHGHEMLASRGGIVGRVLPPLRAGVVSLGAGDLLVLATDGIHLDFTDHVPRWGPVQAIADTILREQCTGLDDALVMTARYRETEA</sequence>
<dbReference type="Pfam" id="PF07228">
    <property type="entry name" value="SpoIIE"/>
    <property type="match status" value="1"/>
</dbReference>
<protein>
    <submittedName>
        <fullName evidence="2">Stage II sporulation protein E (SpoIIE)</fullName>
    </submittedName>
</protein>
<proteinExistence type="predicted"/>
<dbReference type="SUPFAM" id="SSF81606">
    <property type="entry name" value="PP2C-like"/>
    <property type="match status" value="1"/>
</dbReference>